<dbReference type="EMBL" id="PYMJ01000027">
    <property type="protein sequence ID" value="PSU45731.1"/>
    <property type="molecule type" value="Genomic_DNA"/>
</dbReference>
<dbReference type="RefSeq" id="WP_107244492.1">
    <property type="nucleotide sequence ID" value="NZ_PYMJ01000027.1"/>
</dbReference>
<gene>
    <name evidence="1" type="ORF">C9J12_21040</name>
</gene>
<evidence type="ECO:0000313" key="1">
    <source>
        <dbReference type="EMBL" id="PSU45731.1"/>
    </source>
</evidence>
<dbReference type="OrthoDB" id="5879318at2"/>
<organism evidence="1 2">
    <name type="scientific">Photobacterium frigidiphilum</name>
    <dbReference type="NCBI Taxonomy" id="264736"/>
    <lineage>
        <taxon>Bacteria</taxon>
        <taxon>Pseudomonadati</taxon>
        <taxon>Pseudomonadota</taxon>
        <taxon>Gammaproteobacteria</taxon>
        <taxon>Vibrionales</taxon>
        <taxon>Vibrionaceae</taxon>
        <taxon>Photobacterium</taxon>
    </lineage>
</organism>
<protein>
    <submittedName>
        <fullName evidence="1">Uncharacterized protein</fullName>
    </submittedName>
</protein>
<dbReference type="Proteomes" id="UP000240987">
    <property type="component" value="Unassembled WGS sequence"/>
</dbReference>
<reference evidence="1 2" key="1">
    <citation type="submission" date="2018-01" db="EMBL/GenBank/DDBJ databases">
        <title>Whole genome sequencing of Histamine producing bacteria.</title>
        <authorList>
            <person name="Butler K."/>
        </authorList>
    </citation>
    <scope>NUCLEOTIDE SEQUENCE [LARGE SCALE GENOMIC DNA]</scope>
    <source>
        <strain evidence="1 2">JCM 12947</strain>
    </source>
</reference>
<dbReference type="AlphaFoldDB" id="A0A2T3JA79"/>
<proteinExistence type="predicted"/>
<accession>A0A2T3JA79</accession>
<evidence type="ECO:0000313" key="2">
    <source>
        <dbReference type="Proteomes" id="UP000240987"/>
    </source>
</evidence>
<comment type="caution">
    <text evidence="1">The sequence shown here is derived from an EMBL/GenBank/DDBJ whole genome shotgun (WGS) entry which is preliminary data.</text>
</comment>
<keyword evidence="2" id="KW-1185">Reference proteome</keyword>
<sequence length="130" mass="15256">MKNQCEIQSKQMVATEIAQYHFYLTQAVLENIPDDEDGIGDVFGYGEDTLVYALFRLSTAWYYYDEVRYKENSRPDDITVLYAFPEYIALQFWAYIKAQINDKAVEIQLPDTPSFIDLVKRIYDGEHTSR</sequence>
<name>A0A2T3JA79_9GAMM</name>